<keyword evidence="6 8" id="KW-0472">Membrane</keyword>
<organism evidence="10">
    <name type="scientific">Streptomyces sp. NBC_00060</name>
    <dbReference type="NCBI Taxonomy" id="2975636"/>
    <lineage>
        <taxon>Bacteria</taxon>
        <taxon>Bacillati</taxon>
        <taxon>Actinomycetota</taxon>
        <taxon>Actinomycetes</taxon>
        <taxon>Kitasatosporales</taxon>
        <taxon>Streptomycetaceae</taxon>
        <taxon>Streptomyces</taxon>
    </lineage>
</organism>
<feature type="transmembrane region" description="Helical" evidence="8">
    <location>
        <begin position="396"/>
        <end position="414"/>
    </location>
</feature>
<dbReference type="PRINTS" id="PR01036">
    <property type="entry name" value="TCRTETB"/>
</dbReference>
<feature type="transmembrane region" description="Helical" evidence="8">
    <location>
        <begin position="160"/>
        <end position="181"/>
    </location>
</feature>
<feature type="transmembrane region" description="Helical" evidence="8">
    <location>
        <begin position="193"/>
        <end position="211"/>
    </location>
</feature>
<dbReference type="InterPro" id="IPR004638">
    <property type="entry name" value="EmrB-like"/>
</dbReference>
<keyword evidence="3" id="KW-1003">Cell membrane</keyword>
<dbReference type="AlphaFoldDB" id="A0AAU2GW38"/>
<evidence type="ECO:0000256" key="7">
    <source>
        <dbReference type="ARBA" id="ARBA00023251"/>
    </source>
</evidence>
<feature type="transmembrane region" description="Helical" evidence="8">
    <location>
        <begin position="260"/>
        <end position="284"/>
    </location>
</feature>
<evidence type="ECO:0000256" key="1">
    <source>
        <dbReference type="ARBA" id="ARBA00004651"/>
    </source>
</evidence>
<evidence type="ECO:0000256" key="6">
    <source>
        <dbReference type="ARBA" id="ARBA00023136"/>
    </source>
</evidence>
<evidence type="ECO:0000256" key="4">
    <source>
        <dbReference type="ARBA" id="ARBA00022692"/>
    </source>
</evidence>
<name>A0AAU2GW38_9ACTN</name>
<dbReference type="NCBIfam" id="TIGR00711">
    <property type="entry name" value="efflux_EmrB"/>
    <property type="match status" value="1"/>
</dbReference>
<dbReference type="CDD" id="cd17321">
    <property type="entry name" value="MFS_MMR_MDR_like"/>
    <property type="match status" value="1"/>
</dbReference>
<feature type="transmembrane region" description="Helical" evidence="8">
    <location>
        <begin position="72"/>
        <end position="91"/>
    </location>
</feature>
<dbReference type="PANTHER" id="PTHR42718">
    <property type="entry name" value="MAJOR FACILITATOR SUPERFAMILY MULTIDRUG TRANSPORTER MFSC"/>
    <property type="match status" value="1"/>
</dbReference>
<feature type="transmembrane region" description="Helical" evidence="8">
    <location>
        <begin position="349"/>
        <end position="375"/>
    </location>
</feature>
<keyword evidence="2" id="KW-0813">Transport</keyword>
<feature type="domain" description="Major facilitator superfamily (MFS) profile" evidence="9">
    <location>
        <begin position="6"/>
        <end position="477"/>
    </location>
</feature>
<feature type="transmembrane region" description="Helical" evidence="8">
    <location>
        <begin position="97"/>
        <end position="122"/>
    </location>
</feature>
<feature type="transmembrane region" description="Helical" evidence="8">
    <location>
        <begin position="324"/>
        <end position="343"/>
    </location>
</feature>
<evidence type="ECO:0000259" key="9">
    <source>
        <dbReference type="PROSITE" id="PS50850"/>
    </source>
</evidence>
<dbReference type="GO" id="GO:0046677">
    <property type="term" value="P:response to antibiotic"/>
    <property type="evidence" value="ECO:0007669"/>
    <property type="project" value="UniProtKB-KW"/>
</dbReference>
<feature type="transmembrane region" description="Helical" evidence="8">
    <location>
        <begin position="41"/>
        <end position="60"/>
    </location>
</feature>
<dbReference type="Pfam" id="PF07690">
    <property type="entry name" value="MFS_1"/>
    <property type="match status" value="1"/>
</dbReference>
<keyword evidence="7" id="KW-0046">Antibiotic resistance</keyword>
<keyword evidence="4 8" id="KW-0812">Transmembrane</keyword>
<proteinExistence type="predicted"/>
<comment type="subcellular location">
    <subcellularLocation>
        <location evidence="1">Cell membrane</location>
        <topology evidence="1">Multi-pass membrane protein</topology>
    </subcellularLocation>
</comment>
<dbReference type="InterPro" id="IPR036259">
    <property type="entry name" value="MFS_trans_sf"/>
</dbReference>
<keyword evidence="5 8" id="KW-1133">Transmembrane helix</keyword>
<dbReference type="SUPFAM" id="SSF103473">
    <property type="entry name" value="MFS general substrate transporter"/>
    <property type="match status" value="1"/>
</dbReference>
<dbReference type="InterPro" id="IPR020846">
    <property type="entry name" value="MFS_dom"/>
</dbReference>
<evidence type="ECO:0000256" key="5">
    <source>
        <dbReference type="ARBA" id="ARBA00022989"/>
    </source>
</evidence>
<dbReference type="InterPro" id="IPR011701">
    <property type="entry name" value="MFS"/>
</dbReference>
<evidence type="ECO:0000256" key="3">
    <source>
        <dbReference type="ARBA" id="ARBA00022475"/>
    </source>
</evidence>
<sequence>MRKWGPLVAVCLGTFMLLLDVTIVTVALPDMAGSLDASLSSLQWVIDVYALALAALLLGAGAGADAAGRRKFYAAGTVLFAGASLACGLAGDAGTLIAMRALQGIGAAAMFATTLPLLGAAYQGRDRSVALGVWGAVNGAAAALGPILGGLLTEGFGWRWIFFVNLPVSAAAVWLTVRVIPESKNPAAGRTDWAGTALFALFAAALTYGAVNAGTDGWGASRTLLSFAASAAALLVFVVVESRTERPLMDLSLLRRPAFVGVLVAALALNSAAFGVLPYTSIWLQTLQDMSPVTGGLALVPLALASFVTSALGGRFLHGVSQRLLICLGLLLIAAGLFGQSLLDAGSDWTSLVAGLVVTGIGVGLVSPALASAALASVPQRSSGMATGAMNTMRQLGYAVSIAVFGTLATSRMADSLHSTPQARALAGGAAGSLRGRVPDEALHTAFASGLNGAAVAAGALAVVAGLAVFALVRTPAATPAQVRTNDAVPVERA</sequence>
<feature type="transmembrane region" description="Helical" evidence="8">
    <location>
        <begin position="7"/>
        <end position="29"/>
    </location>
</feature>
<feature type="transmembrane region" description="Helical" evidence="8">
    <location>
        <begin position="453"/>
        <end position="473"/>
    </location>
</feature>
<evidence type="ECO:0000256" key="8">
    <source>
        <dbReference type="SAM" id="Phobius"/>
    </source>
</evidence>
<dbReference type="Gene3D" id="1.20.1720.10">
    <property type="entry name" value="Multidrug resistance protein D"/>
    <property type="match status" value="1"/>
</dbReference>
<feature type="transmembrane region" description="Helical" evidence="8">
    <location>
        <begin position="296"/>
        <end position="317"/>
    </location>
</feature>
<dbReference type="PANTHER" id="PTHR42718:SF49">
    <property type="entry name" value="EXPORT PROTEIN"/>
    <property type="match status" value="1"/>
</dbReference>
<dbReference type="GO" id="GO:0005886">
    <property type="term" value="C:plasma membrane"/>
    <property type="evidence" value="ECO:0007669"/>
    <property type="project" value="UniProtKB-SubCell"/>
</dbReference>
<dbReference type="GO" id="GO:0022857">
    <property type="term" value="F:transmembrane transporter activity"/>
    <property type="evidence" value="ECO:0007669"/>
    <property type="project" value="InterPro"/>
</dbReference>
<dbReference type="Gene3D" id="1.20.1250.20">
    <property type="entry name" value="MFS general substrate transporter like domains"/>
    <property type="match status" value="1"/>
</dbReference>
<protein>
    <submittedName>
        <fullName evidence="10">MFS transporter</fullName>
    </submittedName>
</protein>
<dbReference type="InterPro" id="IPR005829">
    <property type="entry name" value="Sugar_transporter_CS"/>
</dbReference>
<evidence type="ECO:0000256" key="2">
    <source>
        <dbReference type="ARBA" id="ARBA00022448"/>
    </source>
</evidence>
<evidence type="ECO:0000313" key="10">
    <source>
        <dbReference type="EMBL" id="WTU39421.1"/>
    </source>
</evidence>
<dbReference type="PROSITE" id="PS50850">
    <property type="entry name" value="MFS"/>
    <property type="match status" value="1"/>
</dbReference>
<gene>
    <name evidence="10" type="ORF">OHV25_07475</name>
</gene>
<reference evidence="10" key="1">
    <citation type="submission" date="2022-10" db="EMBL/GenBank/DDBJ databases">
        <title>The complete genomes of actinobacterial strains from the NBC collection.</title>
        <authorList>
            <person name="Joergensen T.S."/>
            <person name="Alvarez Arevalo M."/>
            <person name="Sterndorff E.B."/>
            <person name="Faurdal D."/>
            <person name="Vuksanovic O."/>
            <person name="Mourched A.-S."/>
            <person name="Charusanti P."/>
            <person name="Shaw S."/>
            <person name="Blin K."/>
            <person name="Weber T."/>
        </authorList>
    </citation>
    <scope>NUCLEOTIDE SEQUENCE</scope>
    <source>
        <strain evidence="10">NBC_00060</strain>
    </source>
</reference>
<feature type="transmembrane region" description="Helical" evidence="8">
    <location>
        <begin position="129"/>
        <end position="148"/>
    </location>
</feature>
<accession>A0AAU2GW38</accession>
<dbReference type="EMBL" id="CP108253">
    <property type="protein sequence ID" value="WTU39421.1"/>
    <property type="molecule type" value="Genomic_DNA"/>
</dbReference>
<dbReference type="PROSITE" id="PS00216">
    <property type="entry name" value="SUGAR_TRANSPORT_1"/>
    <property type="match status" value="1"/>
</dbReference>
<feature type="transmembrane region" description="Helical" evidence="8">
    <location>
        <begin position="223"/>
        <end position="240"/>
    </location>
</feature>